<dbReference type="GO" id="GO:0046872">
    <property type="term" value="F:metal ion binding"/>
    <property type="evidence" value="ECO:0007669"/>
    <property type="project" value="UniProtKB-KW"/>
</dbReference>
<evidence type="ECO:0000256" key="4">
    <source>
        <dbReference type="ARBA" id="ARBA00022723"/>
    </source>
</evidence>
<feature type="binding site" evidence="9">
    <location>
        <position position="185"/>
    </location>
    <ligand>
        <name>Mg(2+)</name>
        <dbReference type="ChEBI" id="CHEBI:18420"/>
    </ligand>
</feature>
<evidence type="ECO:0000256" key="11">
    <source>
        <dbReference type="RuleBase" id="RU003947"/>
    </source>
</evidence>
<feature type="signal peptide" evidence="12">
    <location>
        <begin position="1"/>
        <end position="22"/>
    </location>
</feature>
<keyword evidence="7 9" id="KW-0460">Magnesium</keyword>
<comment type="catalytic activity">
    <reaction evidence="11">
        <text>a phosphate monoester + H2O = an alcohol + phosphate</text>
        <dbReference type="Rhea" id="RHEA:15017"/>
        <dbReference type="ChEBI" id="CHEBI:15377"/>
        <dbReference type="ChEBI" id="CHEBI:30879"/>
        <dbReference type="ChEBI" id="CHEBI:43474"/>
        <dbReference type="ChEBI" id="CHEBI:67140"/>
        <dbReference type="EC" id="3.1.3.1"/>
    </reaction>
</comment>
<feature type="binding site" evidence="9">
    <location>
        <position position="72"/>
    </location>
    <ligand>
        <name>Zn(2+)</name>
        <dbReference type="ChEBI" id="CHEBI:29105"/>
        <label>2</label>
    </ligand>
</feature>
<feature type="binding site" evidence="9">
    <location>
        <position position="346"/>
    </location>
    <ligand>
        <name>Zn(2+)</name>
        <dbReference type="ChEBI" id="CHEBI:29105"/>
        <label>2</label>
    </ligand>
</feature>
<evidence type="ECO:0000313" key="14">
    <source>
        <dbReference type="Proteomes" id="UP000278807"/>
    </source>
</evidence>
<feature type="binding site" evidence="9">
    <location>
        <position position="72"/>
    </location>
    <ligand>
        <name>Mg(2+)</name>
        <dbReference type="ChEBI" id="CHEBI:18420"/>
    </ligand>
</feature>
<dbReference type="InterPro" id="IPR018299">
    <property type="entry name" value="Alkaline_phosphatase_AS"/>
</dbReference>
<reference evidence="13 14" key="2">
    <citation type="submission" date="2018-11" db="EMBL/GenBank/DDBJ databases">
        <authorList>
            <consortium name="Pathogen Informatics"/>
        </authorList>
    </citation>
    <scope>NUCLEOTIDE SEQUENCE [LARGE SCALE GENOMIC DNA]</scope>
</reference>
<dbReference type="PROSITE" id="PS00123">
    <property type="entry name" value="ALKALINE_PHOSPHATASE"/>
    <property type="match status" value="1"/>
</dbReference>
<keyword evidence="4 9" id="KW-0479">Metal-binding</keyword>
<dbReference type="Proteomes" id="UP000278807">
    <property type="component" value="Unassembled WGS sequence"/>
</dbReference>
<dbReference type="InterPro" id="IPR001952">
    <property type="entry name" value="Alkaline_phosphatase"/>
</dbReference>
<evidence type="ECO:0000256" key="5">
    <source>
        <dbReference type="ARBA" id="ARBA00022801"/>
    </source>
</evidence>
<gene>
    <name evidence="13" type="ORF">HNAJ_LOCUS9715</name>
</gene>
<feature type="binding site" evidence="9">
    <location>
        <position position="337"/>
    </location>
    <ligand>
        <name>Mg(2+)</name>
        <dbReference type="ChEBI" id="CHEBI:18420"/>
    </ligand>
</feature>
<dbReference type="PANTHER" id="PTHR11596:SF5">
    <property type="entry name" value="ALKALINE PHOSPHATASE"/>
    <property type="match status" value="1"/>
</dbReference>
<evidence type="ECO:0000313" key="15">
    <source>
        <dbReference type="WBParaSite" id="HNAJ_0000972001-mRNA-1"/>
    </source>
</evidence>
<evidence type="ECO:0000256" key="7">
    <source>
        <dbReference type="ARBA" id="ARBA00022842"/>
    </source>
</evidence>
<keyword evidence="14" id="KW-1185">Reference proteome</keyword>
<dbReference type="EMBL" id="UZAE01012721">
    <property type="protein sequence ID" value="VDO06351.1"/>
    <property type="molecule type" value="Genomic_DNA"/>
</dbReference>
<feature type="binding site" evidence="9">
    <location>
        <position position="375"/>
    </location>
    <ligand>
        <name>Zn(2+)</name>
        <dbReference type="ChEBI" id="CHEBI:29105"/>
        <label>2</label>
    </ligand>
</feature>
<feature type="binding site" evidence="9">
    <location>
        <position position="342"/>
    </location>
    <ligand>
        <name>Zn(2+)</name>
        <dbReference type="ChEBI" id="CHEBI:29105"/>
        <label>2</label>
    </ligand>
</feature>
<evidence type="ECO:0000256" key="3">
    <source>
        <dbReference type="ARBA" id="ARBA00022553"/>
    </source>
</evidence>
<feature type="chain" id="PRO_5043135450" description="Alkaline phosphatase" evidence="12">
    <location>
        <begin position="23"/>
        <end position="526"/>
    </location>
</feature>
<dbReference type="GO" id="GO:0004035">
    <property type="term" value="F:alkaline phosphatase activity"/>
    <property type="evidence" value="ECO:0007669"/>
    <property type="project" value="UniProtKB-EC"/>
</dbReference>
<feature type="binding site" evidence="9">
    <location>
        <position position="187"/>
    </location>
    <ligand>
        <name>Mg(2+)</name>
        <dbReference type="ChEBI" id="CHEBI:18420"/>
    </ligand>
</feature>
<keyword evidence="5 11" id="KW-0378">Hydrolase</keyword>
<comment type="cofactor">
    <cofactor evidence="9">
        <name>Zn(2+)</name>
        <dbReference type="ChEBI" id="CHEBI:29105"/>
    </cofactor>
    <text evidence="9">Binds 2 Zn(2+) ions.</text>
</comment>
<dbReference type="PRINTS" id="PR00113">
    <property type="entry name" value="ALKPHPHTASE"/>
</dbReference>
<proteinExistence type="inferred from homology"/>
<dbReference type="EC" id="3.1.3.1" evidence="2 11"/>
<dbReference type="CDD" id="cd16012">
    <property type="entry name" value="ALP"/>
    <property type="match status" value="1"/>
</dbReference>
<accession>A0A158QIN6</accession>
<dbReference type="OrthoDB" id="5818554at2759"/>
<dbReference type="SMART" id="SM00098">
    <property type="entry name" value="alkPPc"/>
    <property type="match status" value="1"/>
</dbReference>
<evidence type="ECO:0000313" key="13">
    <source>
        <dbReference type="EMBL" id="VDO06351.1"/>
    </source>
</evidence>
<name>A0A158QIN6_RODNA</name>
<dbReference type="AlphaFoldDB" id="A0A158QIN6"/>
<dbReference type="SUPFAM" id="SSF53649">
    <property type="entry name" value="Alkaline phosphatase-like"/>
    <property type="match status" value="1"/>
</dbReference>
<keyword evidence="3" id="KW-0597">Phosphoprotein</keyword>
<sequence length="526" mass="58432">MKPRAHSIFGLVILLTLDFTKAFSEKDKVPANADEIQPKFWESLARERIRRTFQYYRKPRKPAKNVILFLGDGMGLPTIAAARFFKAEMEKRMGAANPSLYFEEFPFHTLCRTFNLYTEVTDSASSATAYLGGTKTITGMLGLTGAVRVKECREYKAEEKIDSVLEAAIRAGKATGLVSTARITHASPAGAYAHISYRKWESNSHVEKDCPSEQSRPKDIARQMLEDHPDINVMIGGGLDMFHDKNNGGQRTDGRNIAEEWLKRMQDQGRKAKLVKSAKEFMTTDFTGVDYLLGLLASSHVDFEADRKPDEASLANMTTVAIKILSRQPNGFFLFVEGGRIDHAHHGNLGKQEAIREGVKMVDLKETLVIVTADHSHSFHLVGEPSRRTSLLALDESYSPRTLDNKGMIPLLYSSGSAGKVNELRGDLNGKEILAKLSDKENKLPAFIPLNSSTHGGEDVGVYATGAFSQFFHSTVDNTFIAQLMKYAMCLYPFEREPHCINASTTLGFSALSVILSILITRYNLC</sequence>
<evidence type="ECO:0000256" key="2">
    <source>
        <dbReference type="ARBA" id="ARBA00012647"/>
    </source>
</evidence>
<dbReference type="Pfam" id="PF00245">
    <property type="entry name" value="Alk_phosphatase"/>
    <property type="match status" value="1"/>
</dbReference>
<organism evidence="15">
    <name type="scientific">Rodentolepis nana</name>
    <name type="common">Dwarf tapeworm</name>
    <name type="synonym">Hymenolepis nana</name>
    <dbReference type="NCBI Taxonomy" id="102285"/>
    <lineage>
        <taxon>Eukaryota</taxon>
        <taxon>Metazoa</taxon>
        <taxon>Spiralia</taxon>
        <taxon>Lophotrochozoa</taxon>
        <taxon>Platyhelminthes</taxon>
        <taxon>Cestoda</taxon>
        <taxon>Eucestoda</taxon>
        <taxon>Cyclophyllidea</taxon>
        <taxon>Hymenolepididae</taxon>
        <taxon>Rodentolepis</taxon>
    </lineage>
</organism>
<dbReference type="InterPro" id="IPR017850">
    <property type="entry name" value="Alkaline_phosphatase_core_sf"/>
</dbReference>
<dbReference type="STRING" id="102285.A0A158QIN6"/>
<evidence type="ECO:0000256" key="10">
    <source>
        <dbReference type="RuleBase" id="RU003946"/>
    </source>
</evidence>
<comment type="similarity">
    <text evidence="1 10">Belongs to the alkaline phosphatase family.</text>
</comment>
<evidence type="ECO:0000256" key="12">
    <source>
        <dbReference type="SAM" id="SignalP"/>
    </source>
</evidence>
<evidence type="ECO:0000256" key="6">
    <source>
        <dbReference type="ARBA" id="ARBA00022833"/>
    </source>
</evidence>
<dbReference type="PANTHER" id="PTHR11596">
    <property type="entry name" value="ALKALINE PHOSPHATASE"/>
    <property type="match status" value="1"/>
</dbReference>
<reference evidence="15" key="1">
    <citation type="submission" date="2016-04" db="UniProtKB">
        <authorList>
            <consortium name="WormBaseParasite"/>
        </authorList>
    </citation>
    <scope>IDENTIFICATION</scope>
</reference>
<feature type="binding site" evidence="9">
    <location>
        <position position="455"/>
    </location>
    <ligand>
        <name>Zn(2+)</name>
        <dbReference type="ChEBI" id="CHEBI:29105"/>
        <label>2</label>
    </ligand>
</feature>
<dbReference type="Gene3D" id="3.40.720.10">
    <property type="entry name" value="Alkaline Phosphatase, subunit A"/>
    <property type="match status" value="1"/>
</dbReference>
<feature type="active site" description="Phosphoserine intermediate" evidence="8">
    <location>
        <position position="123"/>
    </location>
</feature>
<keyword evidence="6 9" id="KW-0862">Zinc</keyword>
<comment type="cofactor">
    <cofactor evidence="9">
        <name>Mg(2+)</name>
        <dbReference type="ChEBI" id="CHEBI:18420"/>
    </cofactor>
    <text evidence="9">Binds 1 Mg(2+) ion.</text>
</comment>
<feature type="binding site" evidence="9">
    <location>
        <position position="374"/>
    </location>
    <ligand>
        <name>Zn(2+)</name>
        <dbReference type="ChEBI" id="CHEBI:29105"/>
        <label>2</label>
    </ligand>
</feature>
<keyword evidence="12" id="KW-0732">Signal</keyword>
<evidence type="ECO:0000256" key="8">
    <source>
        <dbReference type="PIRSR" id="PIRSR601952-1"/>
    </source>
</evidence>
<protein>
    <recommendedName>
        <fullName evidence="2 11">Alkaline phosphatase</fullName>
        <ecNumber evidence="2 11">3.1.3.1</ecNumber>
    </recommendedName>
</protein>
<evidence type="ECO:0000256" key="9">
    <source>
        <dbReference type="PIRSR" id="PIRSR601952-2"/>
    </source>
</evidence>
<evidence type="ECO:0000256" key="1">
    <source>
        <dbReference type="ARBA" id="ARBA00005984"/>
    </source>
</evidence>
<dbReference type="WBParaSite" id="HNAJ_0000972001-mRNA-1">
    <property type="protein sequence ID" value="HNAJ_0000972001-mRNA-1"/>
    <property type="gene ID" value="HNAJ_0000972001"/>
</dbReference>